<dbReference type="EMBL" id="BAABGR010000006">
    <property type="protein sequence ID" value="GAA4512726.1"/>
    <property type="molecule type" value="Genomic_DNA"/>
</dbReference>
<evidence type="ECO:0000313" key="3">
    <source>
        <dbReference type="EMBL" id="GAA4512726.1"/>
    </source>
</evidence>
<dbReference type="InterPro" id="IPR025995">
    <property type="entry name" value="Tudor-knot"/>
</dbReference>
<protein>
    <recommendedName>
        <fullName evidence="2">Tudor-knot domain-containing protein</fullName>
    </recommendedName>
</protein>
<keyword evidence="4" id="KW-1185">Reference proteome</keyword>
<dbReference type="RefSeq" id="WP_345064843.1">
    <property type="nucleotide sequence ID" value="NZ_BAABGR010000006.1"/>
</dbReference>
<evidence type="ECO:0000313" key="4">
    <source>
        <dbReference type="Proteomes" id="UP001500394"/>
    </source>
</evidence>
<reference evidence="4" key="1">
    <citation type="journal article" date="2019" name="Int. J. Syst. Evol. Microbiol.">
        <title>The Global Catalogue of Microorganisms (GCM) 10K type strain sequencing project: providing services to taxonomists for standard genome sequencing and annotation.</title>
        <authorList>
            <consortium name="The Broad Institute Genomics Platform"/>
            <consortium name="The Broad Institute Genome Sequencing Center for Infectious Disease"/>
            <person name="Wu L."/>
            <person name="Ma J."/>
        </authorList>
    </citation>
    <scope>NUCLEOTIDE SEQUENCE [LARGE SCALE GENOMIC DNA]</scope>
    <source>
        <strain evidence="4">JCM 17858</strain>
    </source>
</reference>
<evidence type="ECO:0000256" key="1">
    <source>
        <dbReference type="SAM" id="SignalP"/>
    </source>
</evidence>
<dbReference type="Pfam" id="PF11717">
    <property type="entry name" value="Tudor-knot"/>
    <property type="match status" value="1"/>
</dbReference>
<comment type="caution">
    <text evidence="3">The sequence shown here is derived from an EMBL/GenBank/DDBJ whole genome shotgun (WGS) entry which is preliminary data.</text>
</comment>
<gene>
    <name evidence="3" type="ORF">GCM10023173_07280</name>
</gene>
<feature type="domain" description="Tudor-knot" evidence="2">
    <location>
        <begin position="155"/>
        <end position="203"/>
    </location>
</feature>
<accession>A0ABP8QXQ3</accession>
<name>A0ABP8QXQ3_9SPHI</name>
<dbReference type="InterPro" id="IPR016197">
    <property type="entry name" value="Chromo-like_dom_sf"/>
</dbReference>
<dbReference type="Proteomes" id="UP001500394">
    <property type="component" value="Unassembled WGS sequence"/>
</dbReference>
<proteinExistence type="predicted"/>
<organism evidence="3 4">
    <name type="scientific">Sphingobacterium thermophilum</name>
    <dbReference type="NCBI Taxonomy" id="768534"/>
    <lineage>
        <taxon>Bacteria</taxon>
        <taxon>Pseudomonadati</taxon>
        <taxon>Bacteroidota</taxon>
        <taxon>Sphingobacteriia</taxon>
        <taxon>Sphingobacteriales</taxon>
        <taxon>Sphingobacteriaceae</taxon>
        <taxon>Sphingobacterium</taxon>
    </lineage>
</organism>
<dbReference type="Gene3D" id="2.30.30.140">
    <property type="match status" value="1"/>
</dbReference>
<feature type="signal peptide" evidence="1">
    <location>
        <begin position="1"/>
        <end position="20"/>
    </location>
</feature>
<sequence length="209" mass="23863">MKAMHLLIFFLIGLVSPVRAQKVSGEVVGKWDVWIPGAVTYVATTDNRAQMVYQPGAAMNTLTIQANGQYTWGDYTGTVEIVKPWYAQVGVTYYRISNLRKNTYDFWYKEETDQLILLFGEVGDHAATGTRIGEKQVISSSKDMKENQEPIPADFKIGQEVLVEWSGSWYNAKILEYKDGHFKIHYIGWGSTWDEWVKPSRIKPKATKK</sequence>
<keyword evidence="1" id="KW-0732">Signal</keyword>
<dbReference type="SUPFAM" id="SSF54160">
    <property type="entry name" value="Chromo domain-like"/>
    <property type="match status" value="1"/>
</dbReference>
<feature type="chain" id="PRO_5046930949" description="Tudor-knot domain-containing protein" evidence="1">
    <location>
        <begin position="21"/>
        <end position="209"/>
    </location>
</feature>
<evidence type="ECO:0000259" key="2">
    <source>
        <dbReference type="Pfam" id="PF11717"/>
    </source>
</evidence>